<dbReference type="InterPro" id="IPR042620">
    <property type="entry name" value="NSUN7"/>
</dbReference>
<protein>
    <submittedName>
        <fullName evidence="2">Uncharacterized protein</fullName>
    </submittedName>
</protein>
<dbReference type="EMBL" id="JBDJPC010000004">
    <property type="protein sequence ID" value="KAL1505817.1"/>
    <property type="molecule type" value="Genomic_DNA"/>
</dbReference>
<feature type="compositionally biased region" description="Basic residues" evidence="1">
    <location>
        <begin position="613"/>
        <end position="622"/>
    </location>
</feature>
<feature type="compositionally biased region" description="Acidic residues" evidence="1">
    <location>
        <begin position="649"/>
        <end position="666"/>
    </location>
</feature>
<evidence type="ECO:0000313" key="3">
    <source>
        <dbReference type="Proteomes" id="UP001566132"/>
    </source>
</evidence>
<dbReference type="Gene3D" id="3.40.50.150">
    <property type="entry name" value="Vaccinia Virus protein VP39"/>
    <property type="match status" value="1"/>
</dbReference>
<dbReference type="InterPro" id="IPR029063">
    <property type="entry name" value="SAM-dependent_MTases_sf"/>
</dbReference>
<comment type="caution">
    <text evidence="2">The sequence shown here is derived from an EMBL/GenBank/DDBJ whole genome shotgun (WGS) entry which is preliminary data.</text>
</comment>
<dbReference type="AlphaFoldDB" id="A0ABD1EXQ4"/>
<feature type="region of interest" description="Disordered" evidence="1">
    <location>
        <begin position="602"/>
        <end position="667"/>
    </location>
</feature>
<sequence>MSKIIKCHRNFQVTPIIYSYSIKNFRMIIDEEPKAVKLHDWNIGPKVQNLSKDIESKIPETLKGKKHSNDVSWTVGDISKAGRLLSVPPLAVEFDDEQEMRRVYSLIYDVFRYKTVLAQALNDVTFFQIHPKLEQSVYHVWLLFYDLYHRNFKKRDTKNFAIASKLFDAVNLLYAENALWSQKIRLAAAVSRLRIKHCALSLHDLLPAHLKDKKVTEQANHSPLTCWVNSIKVNNFQEFTREIEKTFQLKLASETKKLEKNTFKIDKHCPQILIFHSSMRAKLAKSNFVKEHFLVVQDKSFCRGAATFGKVLLDLGLTGSVIQTHVNSPRTTAYLAILLNQNEKINKLIAFSAGKRKPEYEHYFTELGVTNIKIFSDRLIDSPQDAPYMEEVVAIFATPPNSYSAVTDPIDLVCSRGGDLSMLETLTESEQTKATQDRVIAILEEQRKTLRFAMSRPQIQFVVYETHSELDAENEGMVNRSIKDINRMAKLQHAALSGKTPIPEVFIEEEKSIENGHTGDNYYNSASSKVIFETREKMLEEIEVPDTDLFTSPSLPSLGTPEDAQINWKNEGCFLSLIQRKEVIRLDDKYMIQMAENRGLFGSSTTQNTLKSKTSKSSKKKRDKDDLKFRSRKKLKDNEIRNEASQTNDESEDDSDDEDQLSEAEQETISRSVFSVETHGASSRSILNRLTSVQIRQLVSPDFKEDSFTFQVPSLFLNTMSKKKLELKKFVKHQFDGKIEKCIRKLITKSNNRVSRGKKENSKENKKFRNKGLERVCIPTLSFFLKTSKAKELLKSGSQKYTAVSPCERFNRRNPSANC</sequence>
<keyword evidence="3" id="KW-1185">Reference proteome</keyword>
<accession>A0ABD1EXQ4</accession>
<dbReference type="PANTHER" id="PTHR14663">
    <property type="entry name" value="METHYLTRANSFERASE NSUN7-RELATED"/>
    <property type="match status" value="1"/>
</dbReference>
<proteinExistence type="predicted"/>
<reference evidence="2 3" key="1">
    <citation type="submission" date="2024-05" db="EMBL/GenBank/DDBJ databases">
        <title>Genetic variation in Jamaican populations of the coffee berry borer (Hypothenemus hampei).</title>
        <authorList>
            <person name="Errbii M."/>
            <person name="Myrie A."/>
        </authorList>
    </citation>
    <scope>NUCLEOTIDE SEQUENCE [LARGE SCALE GENOMIC DNA]</scope>
    <source>
        <strain evidence="2">JA-Hopewell-2020-01-JO</strain>
        <tissue evidence="2">Whole body</tissue>
    </source>
</reference>
<dbReference type="PANTHER" id="PTHR14663:SF2">
    <property type="entry name" value="METHYLTRANSFERASE NSUN7-RELATED"/>
    <property type="match status" value="1"/>
</dbReference>
<feature type="compositionally biased region" description="Low complexity" evidence="1">
    <location>
        <begin position="603"/>
        <end position="612"/>
    </location>
</feature>
<evidence type="ECO:0000313" key="2">
    <source>
        <dbReference type="EMBL" id="KAL1505817.1"/>
    </source>
</evidence>
<name>A0ABD1EXQ4_HYPHA</name>
<gene>
    <name evidence="2" type="ORF">ABEB36_005292</name>
</gene>
<dbReference type="Proteomes" id="UP001566132">
    <property type="component" value="Unassembled WGS sequence"/>
</dbReference>
<organism evidence="2 3">
    <name type="scientific">Hypothenemus hampei</name>
    <name type="common">Coffee berry borer</name>
    <dbReference type="NCBI Taxonomy" id="57062"/>
    <lineage>
        <taxon>Eukaryota</taxon>
        <taxon>Metazoa</taxon>
        <taxon>Ecdysozoa</taxon>
        <taxon>Arthropoda</taxon>
        <taxon>Hexapoda</taxon>
        <taxon>Insecta</taxon>
        <taxon>Pterygota</taxon>
        <taxon>Neoptera</taxon>
        <taxon>Endopterygota</taxon>
        <taxon>Coleoptera</taxon>
        <taxon>Polyphaga</taxon>
        <taxon>Cucujiformia</taxon>
        <taxon>Curculionidae</taxon>
        <taxon>Scolytinae</taxon>
        <taxon>Hypothenemus</taxon>
    </lineage>
</organism>
<evidence type="ECO:0000256" key="1">
    <source>
        <dbReference type="SAM" id="MobiDB-lite"/>
    </source>
</evidence>